<dbReference type="RefSeq" id="XP_062678503.1">
    <property type="nucleotide sequence ID" value="XM_062827312.1"/>
</dbReference>
<evidence type="ECO:0000313" key="1">
    <source>
        <dbReference type="EMBL" id="KAK3339143.1"/>
    </source>
</evidence>
<reference evidence="1" key="2">
    <citation type="submission" date="2023-06" db="EMBL/GenBank/DDBJ databases">
        <authorList>
            <consortium name="Lawrence Berkeley National Laboratory"/>
            <person name="Haridas S."/>
            <person name="Hensen N."/>
            <person name="Bonometti L."/>
            <person name="Westerberg I."/>
            <person name="Brannstrom I.O."/>
            <person name="Guillou S."/>
            <person name="Cros-Aarteil S."/>
            <person name="Calhoun S."/>
            <person name="Kuo A."/>
            <person name="Mondo S."/>
            <person name="Pangilinan J."/>
            <person name="Riley R."/>
            <person name="Labutti K."/>
            <person name="Andreopoulos B."/>
            <person name="Lipzen A."/>
            <person name="Chen C."/>
            <person name="Yanf M."/>
            <person name="Daum C."/>
            <person name="Ng V."/>
            <person name="Clum A."/>
            <person name="Steindorff A."/>
            <person name="Ohm R."/>
            <person name="Martin F."/>
            <person name="Silar P."/>
            <person name="Natvig D."/>
            <person name="Lalanne C."/>
            <person name="Gautier V."/>
            <person name="Ament-Velasquez S.L."/>
            <person name="Kruys A."/>
            <person name="Hutchinson M.I."/>
            <person name="Powell A.J."/>
            <person name="Barry K."/>
            <person name="Miller A.N."/>
            <person name="Grigoriev I.V."/>
            <person name="Debuchy R."/>
            <person name="Gladieux P."/>
            <person name="Thoren M.H."/>
            <person name="Johannesson H."/>
        </authorList>
    </citation>
    <scope>NUCLEOTIDE SEQUENCE</scope>
    <source>
        <strain evidence="1">CBS 560.94</strain>
    </source>
</reference>
<comment type="caution">
    <text evidence="1">The sequence shown here is derived from an EMBL/GenBank/DDBJ whole genome shotgun (WGS) entry which is preliminary data.</text>
</comment>
<name>A0AAE0J8V4_9PEZI</name>
<gene>
    <name evidence="1" type="ORF">B0H65DRAFT_475496</name>
</gene>
<proteinExistence type="predicted"/>
<dbReference type="Proteomes" id="UP001278500">
    <property type="component" value="Unassembled WGS sequence"/>
</dbReference>
<dbReference type="GeneID" id="87864466"/>
<organism evidence="1 2">
    <name type="scientific">Neurospora tetraspora</name>
    <dbReference type="NCBI Taxonomy" id="94610"/>
    <lineage>
        <taxon>Eukaryota</taxon>
        <taxon>Fungi</taxon>
        <taxon>Dikarya</taxon>
        <taxon>Ascomycota</taxon>
        <taxon>Pezizomycotina</taxon>
        <taxon>Sordariomycetes</taxon>
        <taxon>Sordariomycetidae</taxon>
        <taxon>Sordariales</taxon>
        <taxon>Sordariaceae</taxon>
        <taxon>Neurospora</taxon>
    </lineage>
</organism>
<sequence>MKRPALPHVVIPFSPTLRALVCHQRIFPNAPCLIQSFSSFESSRGVTTVTELPPFLYLKFPFGNAFLKTVQMLSPCVFCVPVILWRLPSTSSSHLNESKRVSDMPDENVRYIWMVQITSKGWCQTSILRLDGLLCRLFFIFE</sequence>
<reference evidence="1" key="1">
    <citation type="journal article" date="2023" name="Mol. Phylogenet. Evol.">
        <title>Genome-scale phylogeny and comparative genomics of the fungal order Sordariales.</title>
        <authorList>
            <person name="Hensen N."/>
            <person name="Bonometti L."/>
            <person name="Westerberg I."/>
            <person name="Brannstrom I.O."/>
            <person name="Guillou S."/>
            <person name="Cros-Aarteil S."/>
            <person name="Calhoun S."/>
            <person name="Haridas S."/>
            <person name="Kuo A."/>
            <person name="Mondo S."/>
            <person name="Pangilinan J."/>
            <person name="Riley R."/>
            <person name="LaButti K."/>
            <person name="Andreopoulos B."/>
            <person name="Lipzen A."/>
            <person name="Chen C."/>
            <person name="Yan M."/>
            <person name="Daum C."/>
            <person name="Ng V."/>
            <person name="Clum A."/>
            <person name="Steindorff A."/>
            <person name="Ohm R.A."/>
            <person name="Martin F."/>
            <person name="Silar P."/>
            <person name="Natvig D.O."/>
            <person name="Lalanne C."/>
            <person name="Gautier V."/>
            <person name="Ament-Velasquez S.L."/>
            <person name="Kruys A."/>
            <person name="Hutchinson M.I."/>
            <person name="Powell A.J."/>
            <person name="Barry K."/>
            <person name="Miller A.N."/>
            <person name="Grigoriev I.V."/>
            <person name="Debuchy R."/>
            <person name="Gladieux P."/>
            <person name="Hiltunen Thoren M."/>
            <person name="Johannesson H."/>
        </authorList>
    </citation>
    <scope>NUCLEOTIDE SEQUENCE</scope>
    <source>
        <strain evidence="1">CBS 560.94</strain>
    </source>
</reference>
<protein>
    <submittedName>
        <fullName evidence="1">Uncharacterized protein</fullName>
    </submittedName>
</protein>
<accession>A0AAE0J8V4</accession>
<evidence type="ECO:0000313" key="2">
    <source>
        <dbReference type="Proteomes" id="UP001278500"/>
    </source>
</evidence>
<dbReference type="EMBL" id="JAUEPP010000007">
    <property type="protein sequence ID" value="KAK3339143.1"/>
    <property type="molecule type" value="Genomic_DNA"/>
</dbReference>
<keyword evidence="2" id="KW-1185">Reference proteome</keyword>
<dbReference type="AlphaFoldDB" id="A0AAE0J8V4"/>